<keyword evidence="1" id="KW-0472">Membrane</keyword>
<dbReference type="Proteomes" id="UP000624703">
    <property type="component" value="Unassembled WGS sequence"/>
</dbReference>
<evidence type="ECO:0000313" key="2">
    <source>
        <dbReference type="EMBL" id="MBK1789912.1"/>
    </source>
</evidence>
<dbReference type="AlphaFoldDB" id="A0A8J7MB80"/>
<dbReference type="EMBL" id="JAENIM010000009">
    <property type="protein sequence ID" value="MBK1789912.1"/>
    <property type="molecule type" value="Genomic_DNA"/>
</dbReference>
<sequence>MNLKKALLLVSFATISVIALIYGVSPAWFSKTFLLEANTPSVDQSHILRAVMMLYIALGGFWLYSAFSDKFRDAGIIVLALFCGGLVSGRLMSIMLDGWPSPLLLLYVAMELAIVPICIWLLKSDKH</sequence>
<organism evidence="2 3">
    <name type="scientific">Persicirhabdus sediminis</name>
    <dbReference type="NCBI Taxonomy" id="454144"/>
    <lineage>
        <taxon>Bacteria</taxon>
        <taxon>Pseudomonadati</taxon>
        <taxon>Verrucomicrobiota</taxon>
        <taxon>Verrucomicrobiia</taxon>
        <taxon>Verrucomicrobiales</taxon>
        <taxon>Verrucomicrobiaceae</taxon>
        <taxon>Persicirhabdus</taxon>
    </lineage>
</organism>
<dbReference type="Pfam" id="PF14248">
    <property type="entry name" value="DUF4345"/>
    <property type="match status" value="1"/>
</dbReference>
<keyword evidence="3" id="KW-1185">Reference proteome</keyword>
<accession>A0A8J7MB80</accession>
<comment type="caution">
    <text evidence="2">The sequence shown here is derived from an EMBL/GenBank/DDBJ whole genome shotgun (WGS) entry which is preliminary data.</text>
</comment>
<feature type="transmembrane region" description="Helical" evidence="1">
    <location>
        <begin position="47"/>
        <end position="67"/>
    </location>
</feature>
<evidence type="ECO:0000256" key="1">
    <source>
        <dbReference type="SAM" id="Phobius"/>
    </source>
</evidence>
<feature type="transmembrane region" description="Helical" evidence="1">
    <location>
        <begin position="74"/>
        <end position="92"/>
    </location>
</feature>
<protein>
    <submittedName>
        <fullName evidence="2">DUF4345 domain-containing protein</fullName>
    </submittedName>
</protein>
<dbReference type="RefSeq" id="WP_200309948.1">
    <property type="nucleotide sequence ID" value="NZ_JAENIM010000009.1"/>
</dbReference>
<feature type="transmembrane region" description="Helical" evidence="1">
    <location>
        <begin position="104"/>
        <end position="122"/>
    </location>
</feature>
<proteinExistence type="predicted"/>
<evidence type="ECO:0000313" key="3">
    <source>
        <dbReference type="Proteomes" id="UP000624703"/>
    </source>
</evidence>
<gene>
    <name evidence="2" type="ORF">JIN82_01950</name>
</gene>
<keyword evidence="1" id="KW-1133">Transmembrane helix</keyword>
<reference evidence="2" key="1">
    <citation type="submission" date="2021-01" db="EMBL/GenBank/DDBJ databases">
        <title>Modified the classification status of verrucomicrobia.</title>
        <authorList>
            <person name="Feng X."/>
        </authorList>
    </citation>
    <scope>NUCLEOTIDE SEQUENCE</scope>
    <source>
        <strain evidence="2">_KCTC 22039</strain>
    </source>
</reference>
<dbReference type="InterPro" id="IPR025597">
    <property type="entry name" value="DUF4345"/>
</dbReference>
<keyword evidence="1" id="KW-0812">Transmembrane</keyword>
<name>A0A8J7MB80_9BACT</name>